<reference evidence="3 4" key="1">
    <citation type="submission" date="2020-08" db="EMBL/GenBank/DDBJ databases">
        <title>Genomic Encyclopedia of Type Strains, Phase IV (KMG-IV): sequencing the most valuable type-strain genomes for metagenomic binning, comparative biology and taxonomic classification.</title>
        <authorList>
            <person name="Goeker M."/>
        </authorList>
    </citation>
    <scope>NUCLEOTIDE SEQUENCE [LARGE SCALE GENOMIC DNA]</scope>
    <source>
        <strain evidence="3 4">DSM 105137</strain>
    </source>
</reference>
<feature type="region of interest" description="Disordered" evidence="1">
    <location>
        <begin position="1"/>
        <end position="78"/>
    </location>
</feature>
<dbReference type="AlphaFoldDB" id="A0A840DY38"/>
<evidence type="ECO:0000256" key="1">
    <source>
        <dbReference type="SAM" id="MobiDB-lite"/>
    </source>
</evidence>
<protein>
    <recommendedName>
        <fullName evidence="2">DUF547 domain-containing protein</fullName>
    </recommendedName>
</protein>
<proteinExistence type="predicted"/>
<dbReference type="Pfam" id="PF04784">
    <property type="entry name" value="DUF547"/>
    <property type="match status" value="1"/>
</dbReference>
<evidence type="ECO:0000313" key="4">
    <source>
        <dbReference type="Proteomes" id="UP000576209"/>
    </source>
</evidence>
<organism evidence="3 4">
    <name type="scientific">Neolewinella aquimaris</name>
    <dbReference type="NCBI Taxonomy" id="1835722"/>
    <lineage>
        <taxon>Bacteria</taxon>
        <taxon>Pseudomonadati</taxon>
        <taxon>Bacteroidota</taxon>
        <taxon>Saprospiria</taxon>
        <taxon>Saprospirales</taxon>
        <taxon>Lewinellaceae</taxon>
        <taxon>Neolewinella</taxon>
    </lineage>
</organism>
<feature type="compositionally biased region" description="Pro residues" evidence="1">
    <location>
        <begin position="40"/>
        <end position="63"/>
    </location>
</feature>
<dbReference type="Proteomes" id="UP000576209">
    <property type="component" value="Unassembled WGS sequence"/>
</dbReference>
<comment type="caution">
    <text evidence="3">The sequence shown here is derived from an EMBL/GenBank/DDBJ whole genome shotgun (WGS) entry which is preliminary data.</text>
</comment>
<gene>
    <name evidence="3" type="ORF">GGR28_000441</name>
</gene>
<accession>A0A840DY38</accession>
<dbReference type="EMBL" id="JACIFF010000001">
    <property type="protein sequence ID" value="MBB4077840.1"/>
    <property type="molecule type" value="Genomic_DNA"/>
</dbReference>
<keyword evidence="4" id="KW-1185">Reference proteome</keyword>
<dbReference type="PANTHER" id="PTHR46361:SF3">
    <property type="entry name" value="ELECTRON CARRIER_ PROTEIN DISULFIDE OXIDOREDUCTASE"/>
    <property type="match status" value="1"/>
</dbReference>
<name>A0A840DY38_9BACT</name>
<evidence type="ECO:0000259" key="2">
    <source>
        <dbReference type="Pfam" id="PF04784"/>
    </source>
</evidence>
<dbReference type="InterPro" id="IPR006869">
    <property type="entry name" value="DUF547"/>
</dbReference>
<dbReference type="RefSeq" id="WP_183494078.1">
    <property type="nucleotide sequence ID" value="NZ_JACIFF010000001.1"/>
</dbReference>
<feature type="domain" description="DUF547" evidence="2">
    <location>
        <begin position="122"/>
        <end position="227"/>
    </location>
</feature>
<dbReference type="PANTHER" id="PTHR46361">
    <property type="entry name" value="ELECTRON CARRIER/ PROTEIN DISULFIDE OXIDOREDUCTASE"/>
    <property type="match status" value="1"/>
</dbReference>
<evidence type="ECO:0000313" key="3">
    <source>
        <dbReference type="EMBL" id="MBB4077840.1"/>
    </source>
</evidence>
<sequence length="285" mass="32238">MAPPDTVVRDQIDHTRNHTPEAPVAEAPLESVATAVSTPVPKPKPVAPPAPTNPAPASPPPGPTAAVEPPQKSDAPDHKSWTTLLQRHVSAAGNVNYAGFRQDEALLNEYLATLARKIPDDKWSKSEALAYWINAYNAYTIKLILNNWPVESIRQIDRPWEKKWIELADKQYSLDQIEHDIVRPTFREPRIHFALVCAAESCPPLANKAFTAPALERMLEERARNFINDEKFNVTQEAVVRVSPLFDWYGQDFGDIRNYLNRYLTTEIPPGKEIHFLDYDWSLND</sequence>
<feature type="compositionally biased region" description="Basic and acidic residues" evidence="1">
    <location>
        <begin position="7"/>
        <end position="19"/>
    </location>
</feature>